<comment type="caution">
    <text evidence="1">The sequence shown here is derived from an EMBL/GenBank/DDBJ whole genome shotgun (WGS) entry which is preliminary data.</text>
</comment>
<dbReference type="AlphaFoldDB" id="A0AA88RHN6"/>
<protein>
    <submittedName>
        <fullName evidence="1">Uncharacterized protein</fullName>
    </submittedName>
</protein>
<dbReference type="PANTHER" id="PTHR34836:SF1">
    <property type="entry name" value="OS09G0428600 PROTEIN"/>
    <property type="match status" value="1"/>
</dbReference>
<sequence>MDTMIGKMELRCISMALSDFYTSHGHYKTRLVPNSRNSNGSMVGAAAADWLALPLHRLPHPRCMQNQWQVKIKLAAATDEVEENVVATEVAIEVDVVHAVYAVDEDVVDNLLIEVKQATAIKHIVVVEDLEAEEEAEFNNEVINPS</sequence>
<gene>
    <name evidence="1" type="ORF">RJ640_021147</name>
</gene>
<evidence type="ECO:0000313" key="1">
    <source>
        <dbReference type="EMBL" id="KAK2979241.1"/>
    </source>
</evidence>
<dbReference type="Proteomes" id="UP001187471">
    <property type="component" value="Unassembled WGS sequence"/>
</dbReference>
<evidence type="ECO:0000313" key="2">
    <source>
        <dbReference type="Proteomes" id="UP001187471"/>
    </source>
</evidence>
<dbReference type="PANTHER" id="PTHR34836">
    <property type="entry name" value="OS06G0188250 PROTEIN"/>
    <property type="match status" value="1"/>
</dbReference>
<accession>A0AA88RHN6</accession>
<dbReference type="InterPro" id="IPR015683">
    <property type="entry name" value="Ionotropic_Glu_rcpt"/>
</dbReference>
<dbReference type="EMBL" id="JAVXUO010001781">
    <property type="protein sequence ID" value="KAK2979241.1"/>
    <property type="molecule type" value="Genomic_DNA"/>
</dbReference>
<name>A0AA88RHN6_9ASTE</name>
<organism evidence="1 2">
    <name type="scientific">Escallonia rubra</name>
    <dbReference type="NCBI Taxonomy" id="112253"/>
    <lineage>
        <taxon>Eukaryota</taxon>
        <taxon>Viridiplantae</taxon>
        <taxon>Streptophyta</taxon>
        <taxon>Embryophyta</taxon>
        <taxon>Tracheophyta</taxon>
        <taxon>Spermatophyta</taxon>
        <taxon>Magnoliopsida</taxon>
        <taxon>eudicotyledons</taxon>
        <taxon>Gunneridae</taxon>
        <taxon>Pentapetalae</taxon>
        <taxon>asterids</taxon>
        <taxon>campanulids</taxon>
        <taxon>Escalloniales</taxon>
        <taxon>Escalloniaceae</taxon>
        <taxon>Escallonia</taxon>
    </lineage>
</organism>
<keyword evidence="2" id="KW-1185">Reference proteome</keyword>
<proteinExistence type="predicted"/>
<reference evidence="1" key="1">
    <citation type="submission" date="2022-12" db="EMBL/GenBank/DDBJ databases">
        <title>Draft genome assemblies for two species of Escallonia (Escalloniales).</title>
        <authorList>
            <person name="Chanderbali A."/>
            <person name="Dervinis C."/>
            <person name="Anghel I."/>
            <person name="Soltis D."/>
            <person name="Soltis P."/>
            <person name="Zapata F."/>
        </authorList>
    </citation>
    <scope>NUCLEOTIDE SEQUENCE</scope>
    <source>
        <strain evidence="1">UCBG92.1500</strain>
        <tissue evidence="1">Leaf</tissue>
    </source>
</reference>